<organism evidence="17 18">
    <name type="scientific">Sus scrofa</name>
    <name type="common">Pig</name>
    <dbReference type="NCBI Taxonomy" id="9823"/>
    <lineage>
        <taxon>Eukaryota</taxon>
        <taxon>Metazoa</taxon>
        <taxon>Chordata</taxon>
        <taxon>Craniata</taxon>
        <taxon>Vertebrata</taxon>
        <taxon>Euteleostomi</taxon>
        <taxon>Mammalia</taxon>
        <taxon>Eutheria</taxon>
        <taxon>Laurasiatheria</taxon>
        <taxon>Artiodactyla</taxon>
        <taxon>Suina</taxon>
        <taxon>Suidae</taxon>
        <taxon>Sus</taxon>
    </lineage>
</organism>
<dbReference type="GO" id="GO:0008270">
    <property type="term" value="F:zinc ion binding"/>
    <property type="evidence" value="ECO:0007669"/>
    <property type="project" value="InterPro"/>
</dbReference>
<dbReference type="GO" id="GO:0006355">
    <property type="term" value="P:regulation of DNA-templated transcription"/>
    <property type="evidence" value="ECO:0007669"/>
    <property type="project" value="UniProtKB-ARBA"/>
</dbReference>
<feature type="region of interest" description="Disordered" evidence="14">
    <location>
        <begin position="214"/>
        <end position="381"/>
    </location>
</feature>
<dbReference type="PANTHER" id="PTHR11532">
    <property type="entry name" value="PROTEASE M14 CARBOXYPEPTIDASE"/>
    <property type="match status" value="1"/>
</dbReference>
<evidence type="ECO:0000256" key="3">
    <source>
        <dbReference type="ARBA" id="ARBA00022491"/>
    </source>
</evidence>
<dbReference type="Gene3D" id="3.40.630.10">
    <property type="entry name" value="Zn peptidases"/>
    <property type="match status" value="1"/>
</dbReference>
<evidence type="ECO:0000259" key="15">
    <source>
        <dbReference type="PROSITE" id="PS50022"/>
    </source>
</evidence>
<dbReference type="CDD" id="cd11308">
    <property type="entry name" value="Peptidase_M14NE-CP-C_like"/>
    <property type="match status" value="1"/>
</dbReference>
<feature type="compositionally biased region" description="Basic and acidic residues" evidence="14">
    <location>
        <begin position="265"/>
        <end position="292"/>
    </location>
</feature>
<reference evidence="17 18" key="1">
    <citation type="submission" date="2017-08" db="EMBL/GenBank/DDBJ databases">
        <title>USMARCv1.0.</title>
        <authorList>
            <person name="Hannum G.I."/>
            <person name="Koren S."/>
            <person name="Schroeder S.G."/>
            <person name="Chin S.C."/>
            <person name="Nonneman D.J."/>
            <person name="Becker S.A."/>
            <person name="Rosen B.D."/>
            <person name="Bickhart D.M."/>
            <person name="Putnam N.H."/>
            <person name="Green R.E."/>
            <person name="Tuggle C.K."/>
            <person name="Liu H."/>
            <person name="Rohrer G.A."/>
            <person name="Warr A."/>
            <person name="Hall R."/>
            <person name="Kim K."/>
            <person name="Hume D.A."/>
            <person name="Talbot R."/>
            <person name="Chow W."/>
            <person name="Howe K."/>
            <person name="Schwartz A.S."/>
            <person name="Watson M."/>
            <person name="Archibald A.L."/>
            <person name="Phillippy A.M."/>
            <person name="Smith T.P.L."/>
        </authorList>
    </citation>
    <scope>NUCLEOTIDE SEQUENCE [LARGE SCALE GENOMIC DNA]</scope>
</reference>
<dbReference type="CDD" id="cd00057">
    <property type="entry name" value="FA58C"/>
    <property type="match status" value="1"/>
</dbReference>
<sequence>MCWAAGRGGEGGSPSPCLVQTLRAPRPGGHWGLREHNAAPPLGRGHLAASWVRLAPYHPEKCPLGTPTPTPGPPAHVALGLHGACLLGQLCSRSSQTEEPAEPGLPRKPSGSLAPEMPAGCGGPEQRRPPGNELLGGSAGPGLMEAVQPASRAQTHLFLAFALQAAPPQIPGRASERMMGSTSLVSGRQSPGFRAPPALARWVSGVGLGGGISEYPRVLPPEPEEETEQPTLDYNDQIEREDYEDFEYIRRQKQPRPPPSRRRPERLWPERPEEKAEPPRRGFEAPEEKIEPPLKPLPPPLPDYGDGYVIPDYGDLDYYFQPPRPRKPDTGLETDEEKEELKKPKKEGGSRKEEDTDDKWAVDKGKDHKGPRKGEELEEEWAPVEKVKCPPIGMESHRIEDNQIRASSMLRHGLGAQRGRLNMQAGATEDDYFDGAWCAEDDSQTQWIEVDTRRTTKFTGVITQGRDSSIHDDFVTSFFVGFSNDSQTWVMYTNGYEEMTFHGNVDKDTPVLSELPEPVVARFIRIYPLTWNGSLCMRLEVLGCPVSSVHSYYAQNEVVTTDDLDFRHHSYKDMRQLMKVVNEQCPTITRTYSLGKSSRGLKIYAMEISDNPGDHELGEPEFRYTAGIHGNEVLGRELLLLLMQYLCREYRDGNPRVRSLVHDTRIHLVPSLNPDGYEVAAQMGSEFGNWALGLWTEEGFDIYEDFPDLNSVLWGAEERKWVPFRVPNNNLPIPERYLSPDATVSTEVRAIIAWMEKNPFVLGANLNGGERLVSYPYDMARTPSQEQLLAAAMAAARGEDEEEVSEAQETPDHAIFRWLAISFASTHLTMTEPYRGGCQAQDYTGGMGIVNGAKWKPRSGTINDFSYLHTNCLELSIYLGCDKFPHESELPREWENNKEALLTFMEQVHRGIKGVVTDEQGIPIANATISVSGINHGVKTASGGDYWRILNPGEYRVTAHAEGYTPSSKTCNVDYDIGATQCNFILARSNWKRIREIMAMNGNRPIPHIDPSRPMTPQQRRMQHRRLQYRLRMREQMRLRRLNATASLATTPTSPPTTPTLLPMPTLAPSPAPSSTLGPWHVVPETTAAWEESETETYTEVVTEFGTELGPEEEEEEEEGETATGSEFPFTTVETYTVNFGDF</sequence>
<dbReference type="AlphaFoldDB" id="A0A4X1UJ09"/>
<evidence type="ECO:0000256" key="8">
    <source>
        <dbReference type="ARBA" id="ARBA00023125"/>
    </source>
</evidence>
<name>A0A4X1UJ09_PIG</name>
<evidence type="ECO:0000256" key="7">
    <source>
        <dbReference type="ARBA" id="ARBA00023015"/>
    </source>
</evidence>
<dbReference type="InterPro" id="IPR050753">
    <property type="entry name" value="Peptidase_M14_domain"/>
</dbReference>
<evidence type="ECO:0000256" key="6">
    <source>
        <dbReference type="ARBA" id="ARBA00022860"/>
    </source>
</evidence>
<feature type="compositionally biased region" description="Pro residues" evidence="14">
    <location>
        <begin position="293"/>
        <end position="302"/>
    </location>
</feature>
<feature type="region of interest" description="Disordered" evidence="14">
    <location>
        <begin position="94"/>
        <end position="141"/>
    </location>
</feature>
<feature type="region of interest" description="Disordered" evidence="14">
    <location>
        <begin position="1106"/>
        <end position="1134"/>
    </location>
</feature>
<feature type="domain" description="F5/8 type C" evidence="15">
    <location>
        <begin position="387"/>
        <end position="544"/>
    </location>
</feature>
<keyword evidence="10" id="KW-0325">Glycoprotein</keyword>
<dbReference type="GO" id="GO:0005576">
    <property type="term" value="C:extracellular region"/>
    <property type="evidence" value="ECO:0007669"/>
    <property type="project" value="UniProtKB-SubCell"/>
</dbReference>
<dbReference type="InterPro" id="IPR057246">
    <property type="entry name" value="CARBOXYPEPT_ZN_1"/>
</dbReference>
<dbReference type="Gene3D" id="2.60.120.260">
    <property type="entry name" value="Galactose-binding domain-like"/>
    <property type="match status" value="1"/>
</dbReference>
<dbReference type="FunFam" id="2.60.120.260:FF:000068">
    <property type="entry name" value="Adipocyte enhancer-binding protein 1"/>
    <property type="match status" value="1"/>
</dbReference>
<dbReference type="Pfam" id="PF00754">
    <property type="entry name" value="F5_F8_type_C"/>
    <property type="match status" value="1"/>
</dbReference>
<dbReference type="GO" id="GO:0000977">
    <property type="term" value="F:RNA polymerase II transcription regulatory region sequence-specific DNA binding"/>
    <property type="evidence" value="ECO:0007669"/>
    <property type="project" value="UniProtKB-ARBA"/>
</dbReference>
<keyword evidence="9" id="KW-0804">Transcription</keyword>
<dbReference type="Ensembl" id="ENSSSCT00070033900.1">
    <property type="protein sequence ID" value="ENSSSCP00070028308.1"/>
    <property type="gene ID" value="ENSSSCG00070017178.1"/>
</dbReference>
<dbReference type="PROSITE" id="PS00132">
    <property type="entry name" value="CARBOXYPEPT_ZN_1"/>
    <property type="match status" value="1"/>
</dbReference>
<keyword evidence="5" id="KW-0732">Signal</keyword>
<evidence type="ECO:0000256" key="4">
    <source>
        <dbReference type="ARBA" id="ARBA00022525"/>
    </source>
</evidence>
<keyword evidence="8" id="KW-0238">DNA-binding</keyword>
<comment type="caution">
    <text evidence="13">Lacks conserved residue(s) required for the propagation of feature annotation.</text>
</comment>
<dbReference type="PRINTS" id="PR00765">
    <property type="entry name" value="CRBOXYPTASEA"/>
</dbReference>
<evidence type="ECO:0000256" key="2">
    <source>
        <dbReference type="ARBA" id="ARBA00005988"/>
    </source>
</evidence>
<evidence type="ECO:0000256" key="13">
    <source>
        <dbReference type="PROSITE-ProRule" id="PRU01379"/>
    </source>
</evidence>
<keyword evidence="6" id="KW-0112">Calmodulin-binding</keyword>
<dbReference type="Gene3D" id="2.60.40.1120">
    <property type="entry name" value="Carboxypeptidase-like, regulatory domain"/>
    <property type="match status" value="1"/>
</dbReference>
<dbReference type="SUPFAM" id="SSF53187">
    <property type="entry name" value="Zn-dependent exopeptidases"/>
    <property type="match status" value="1"/>
</dbReference>
<keyword evidence="4" id="KW-0964">Secreted</keyword>
<dbReference type="GO" id="GO:0004181">
    <property type="term" value="F:metallocarboxypeptidase activity"/>
    <property type="evidence" value="ECO:0007669"/>
    <property type="project" value="InterPro"/>
</dbReference>
<dbReference type="FunFam" id="2.60.40.1120:FF:000007">
    <property type="entry name" value="Carboxypeptidase X, M14 family member 2"/>
    <property type="match status" value="1"/>
</dbReference>
<reference evidence="17" key="2">
    <citation type="submission" date="2025-08" db="UniProtKB">
        <authorList>
            <consortium name="Ensembl"/>
        </authorList>
    </citation>
    <scope>IDENTIFICATION</scope>
</reference>
<dbReference type="InterPro" id="IPR000421">
    <property type="entry name" value="FA58C"/>
</dbReference>
<evidence type="ECO:0000256" key="1">
    <source>
        <dbReference type="ARBA" id="ARBA00004613"/>
    </source>
</evidence>
<dbReference type="SMART" id="SM00231">
    <property type="entry name" value="FA58C"/>
    <property type="match status" value="1"/>
</dbReference>
<evidence type="ECO:0000256" key="12">
    <source>
        <dbReference type="ARBA" id="ARBA00079261"/>
    </source>
</evidence>
<evidence type="ECO:0000256" key="14">
    <source>
        <dbReference type="SAM" id="MobiDB-lite"/>
    </source>
</evidence>
<dbReference type="InterPro" id="IPR000834">
    <property type="entry name" value="Peptidase_M14"/>
</dbReference>
<evidence type="ECO:0000256" key="9">
    <source>
        <dbReference type="ARBA" id="ARBA00023163"/>
    </source>
</evidence>
<comment type="similarity">
    <text evidence="2 13">Belongs to the peptidase M14 family.</text>
</comment>
<comment type="subcellular location">
    <subcellularLocation>
        <location evidence="1">Secreted</location>
    </subcellularLocation>
</comment>
<feature type="compositionally biased region" description="Basic residues" evidence="14">
    <location>
        <begin position="251"/>
        <end position="264"/>
    </location>
</feature>
<dbReference type="GO" id="GO:0005516">
    <property type="term" value="F:calmodulin binding"/>
    <property type="evidence" value="ECO:0007669"/>
    <property type="project" value="UniProtKB-KW"/>
</dbReference>
<keyword evidence="3" id="KW-0678">Repressor</keyword>
<keyword evidence="7" id="KW-0805">Transcription regulation</keyword>
<dbReference type="Pfam" id="PF13620">
    <property type="entry name" value="CarboxypepD_reg"/>
    <property type="match status" value="1"/>
</dbReference>
<protein>
    <recommendedName>
        <fullName evidence="11">Adipocyte enhancer-binding protein 1</fullName>
    </recommendedName>
    <alternativeName>
        <fullName evidence="12">Aortic carboxypeptidase-like protein</fullName>
    </alternativeName>
</protein>
<dbReference type="InterPro" id="IPR008979">
    <property type="entry name" value="Galactose-bd-like_sf"/>
</dbReference>
<dbReference type="SMART" id="SM00631">
    <property type="entry name" value="Zn_pept"/>
    <property type="match status" value="1"/>
</dbReference>
<dbReference type="PROSITE" id="PS01285">
    <property type="entry name" value="FA58C_1"/>
    <property type="match status" value="1"/>
</dbReference>
<dbReference type="SUPFAM" id="SSF49464">
    <property type="entry name" value="Carboxypeptidase regulatory domain-like"/>
    <property type="match status" value="1"/>
</dbReference>
<feature type="compositionally biased region" description="Acidic residues" evidence="14">
    <location>
        <begin position="1110"/>
        <end position="1121"/>
    </location>
</feature>
<feature type="domain" description="Peptidase M14" evidence="16">
    <location>
        <begin position="567"/>
        <end position="908"/>
    </location>
</feature>
<feature type="compositionally biased region" description="Basic and acidic residues" evidence="14">
    <location>
        <begin position="339"/>
        <end position="375"/>
    </location>
</feature>
<dbReference type="PROSITE" id="PS50022">
    <property type="entry name" value="FA58C_3"/>
    <property type="match status" value="1"/>
</dbReference>
<dbReference type="FunFam" id="3.40.630.10:FF:000007">
    <property type="entry name" value="Carboxypeptidase X (M14 family), member 1"/>
    <property type="match status" value="1"/>
</dbReference>
<dbReference type="Pfam" id="PF00246">
    <property type="entry name" value="Peptidase_M14"/>
    <property type="match status" value="1"/>
</dbReference>
<dbReference type="PANTHER" id="PTHR11532:SF48">
    <property type="entry name" value="ADIPOCYTE ENHANCER-BINDING PROTEIN 1"/>
    <property type="match status" value="1"/>
</dbReference>
<dbReference type="PROSITE" id="PS01286">
    <property type="entry name" value="FA58C_2"/>
    <property type="match status" value="1"/>
</dbReference>
<dbReference type="Proteomes" id="UP000314985">
    <property type="component" value="Chromosome 18"/>
</dbReference>
<dbReference type="PROSITE" id="PS52035">
    <property type="entry name" value="PEPTIDASE_M14"/>
    <property type="match status" value="1"/>
</dbReference>
<evidence type="ECO:0000256" key="11">
    <source>
        <dbReference type="ARBA" id="ARBA00074638"/>
    </source>
</evidence>
<evidence type="ECO:0000256" key="5">
    <source>
        <dbReference type="ARBA" id="ARBA00022729"/>
    </source>
</evidence>
<dbReference type="InterPro" id="IPR008969">
    <property type="entry name" value="CarboxyPept-like_regulatory"/>
</dbReference>
<accession>A0A4X1UJ09</accession>
<evidence type="ECO:0000313" key="17">
    <source>
        <dbReference type="Ensembl" id="ENSSSCP00070028308.1"/>
    </source>
</evidence>
<evidence type="ECO:0000313" key="18">
    <source>
        <dbReference type="Proteomes" id="UP000314985"/>
    </source>
</evidence>
<evidence type="ECO:0000259" key="16">
    <source>
        <dbReference type="PROSITE" id="PS52035"/>
    </source>
</evidence>
<evidence type="ECO:0000256" key="10">
    <source>
        <dbReference type="ARBA" id="ARBA00023180"/>
    </source>
</evidence>
<dbReference type="GO" id="GO:0006508">
    <property type="term" value="P:proteolysis"/>
    <property type="evidence" value="ECO:0007669"/>
    <property type="project" value="InterPro"/>
</dbReference>
<proteinExistence type="inferred from homology"/>
<dbReference type="SUPFAM" id="SSF49785">
    <property type="entry name" value="Galactose-binding domain-like"/>
    <property type="match status" value="1"/>
</dbReference>